<gene>
    <name evidence="11" type="primary">bchB</name>
    <name evidence="16" type="ORF">D0433_02840</name>
    <name evidence="15" type="ORF">D0433_08850</name>
</gene>
<feature type="domain" description="Light-independent protochlorophyllide reductase subunit B-like C-terminal" evidence="14">
    <location>
        <begin position="500"/>
        <end position="544"/>
    </location>
</feature>
<comment type="pathway">
    <text evidence="11">Porphyrin-containing compound metabolism; bacteriochlorophyll biosynthesis (light-independent).</text>
</comment>
<proteinExistence type="inferred from homology"/>
<protein>
    <recommendedName>
        <fullName evidence="11">Light-independent protochlorophyllide reductase subunit B</fullName>
        <shortName evidence="11">DPOR subunit B</shortName>
        <shortName evidence="11">LI-POR subunit B</shortName>
        <ecNumber evidence="11">1.3.7.7</ecNumber>
    </recommendedName>
</protein>
<keyword evidence="8 11" id="KW-0411">Iron-sulfur</keyword>
<dbReference type="InterPro" id="IPR005969">
    <property type="entry name" value="Protochl_reductB"/>
</dbReference>
<dbReference type="InterPro" id="IPR016209">
    <property type="entry name" value="Protochlorophyllide_Rdtase"/>
</dbReference>
<dbReference type="GO" id="GO:0005524">
    <property type="term" value="F:ATP binding"/>
    <property type="evidence" value="ECO:0007669"/>
    <property type="project" value="UniProtKB-UniRule"/>
</dbReference>
<evidence type="ECO:0000256" key="9">
    <source>
        <dbReference type="ARBA" id="ARBA00023171"/>
    </source>
</evidence>
<dbReference type="GO" id="GO:0046872">
    <property type="term" value="F:metal ion binding"/>
    <property type="evidence" value="ECO:0007669"/>
    <property type="project" value="UniProtKB-KW"/>
</dbReference>
<keyword evidence="3 11" id="KW-0479">Metal-binding</keyword>
<dbReference type="NCBIfam" id="NF002789">
    <property type="entry name" value="PRK02910.1-3"/>
    <property type="match status" value="1"/>
</dbReference>
<keyword evidence="6 11" id="KW-0560">Oxidoreductase</keyword>
<dbReference type="Gene3D" id="1.10.8.550">
    <property type="entry name" value="Proto-chlorophyllide reductase 57 kD subunit B"/>
    <property type="match status" value="1"/>
</dbReference>
<feature type="region of interest" description="Disordered" evidence="12">
    <location>
        <begin position="446"/>
        <end position="485"/>
    </location>
</feature>
<comment type="similarity">
    <text evidence="11">Belongs to the ChlB/BchB/BchZ family.</text>
</comment>
<evidence type="ECO:0000256" key="4">
    <source>
        <dbReference type="ARBA" id="ARBA00022741"/>
    </source>
</evidence>
<evidence type="ECO:0000256" key="5">
    <source>
        <dbReference type="ARBA" id="ARBA00022840"/>
    </source>
</evidence>
<dbReference type="GO" id="GO:0016636">
    <property type="term" value="F:oxidoreductase activity, acting on the CH-CH group of donors, iron-sulfur protein as acceptor"/>
    <property type="evidence" value="ECO:0007669"/>
    <property type="project" value="UniProtKB-UniRule"/>
</dbReference>
<dbReference type="Pfam" id="PF00148">
    <property type="entry name" value="Oxidored_nitro"/>
    <property type="match status" value="1"/>
</dbReference>
<sequence length="549" mass="60998">MRLTYWMYEGTAHHGVGRIANSLKNVHAVYHAPLGDDYTLPIHTMLERMPDFVHATTSLVTGRDLAQGINRLPLTLKQVEARFKPELIVVCASCSTILLQENLQQAIDSAQVQTPVMLYDANPYRMTETESSDRLFTTLVRRFATAQPLTEKPSVNFLGPISLGFHVRSDVIAMRRLLNTLGIELNVIAPLGASLDDLKRLPAAWLNLAPYRETGQDAAKFLEAEFGTPALLQTPIGVQPTLQWLRQLLEMINEVGAKLNAKPLQMPPLQAFSLDGLSAPSSVPWFSQTADMHSFSQKRAFVFGDATRTVAIVKFLRDELGTQIAGAGTYLVKHADWVRKELEGYLPSELLVTEAFQDVAKRIEAEQPDIVCGTQMERHSCRKFDIPCMVISPPTHIENHLLGYYPFIGFDGADVIADRIYTTAKLGLEKHLIDYFGSAGLDYEEHEKPNVSNSSARSSLENETKSTAHEKNSAQKDETASLEAKASSLSANAAENAITWTEEAQQLLKSVPFFVRQKAKRNIEKYAQENSLAVITPEVVRKAKEHIGA</sequence>
<dbReference type="UniPathway" id="UPA00671"/>
<feature type="domain" description="Nitrogenase/oxidoreductase component 1" evidence="13">
    <location>
        <begin position="12"/>
        <end position="424"/>
    </location>
</feature>
<comment type="function">
    <text evidence="11">Component of the dark-operative protochlorophyllide reductase (DPOR) that uses Mg-ATP and reduced ferredoxin to reduce ring D of protochlorophyllide (Pchlide) to form chlorophyllide a (Chlide). This reaction is light-independent. The NB-protein (BchN-BchB) is the catalytic component of the complex.</text>
</comment>
<reference evidence="15" key="2">
    <citation type="submission" date="2017-08" db="EMBL/GenBank/DDBJ databases">
        <authorList>
            <person name="de Groot N.N."/>
        </authorList>
    </citation>
    <scope>NUCLEOTIDE SEQUENCE</scope>
    <source>
        <strain evidence="15">OS</strain>
    </source>
</reference>
<dbReference type="PIRSF" id="PIRSF000163">
    <property type="entry name" value="PCP_ChlB"/>
    <property type="match status" value="1"/>
</dbReference>
<evidence type="ECO:0000256" key="1">
    <source>
        <dbReference type="ARBA" id="ARBA00022485"/>
    </source>
</evidence>
<organism evidence="15 17">
    <name type="scientific">Candidatus Thermochlorobacter aerophilus</name>
    <dbReference type="NCBI Taxonomy" id="1868324"/>
    <lineage>
        <taxon>Bacteria</taxon>
        <taxon>Pseudomonadati</taxon>
        <taxon>Chlorobiota</taxon>
        <taxon>Chlorobiia</taxon>
        <taxon>Chlorobiales</taxon>
        <taxon>Candidatus Thermochlorobacteriaceae</taxon>
        <taxon>Candidatus Thermochlorobacter</taxon>
    </lineage>
</organism>
<evidence type="ECO:0000256" key="12">
    <source>
        <dbReference type="SAM" id="MobiDB-lite"/>
    </source>
</evidence>
<dbReference type="Pfam" id="PF08369">
    <property type="entry name" value="PCP_red"/>
    <property type="match status" value="1"/>
</dbReference>
<dbReference type="Gene3D" id="3.40.50.1980">
    <property type="entry name" value="Nitrogenase molybdenum iron protein domain"/>
    <property type="match status" value="3"/>
</dbReference>
<dbReference type="EMBL" id="PHFL01000010">
    <property type="protein sequence ID" value="RFM25127.1"/>
    <property type="molecule type" value="Genomic_DNA"/>
</dbReference>
<evidence type="ECO:0000256" key="8">
    <source>
        <dbReference type="ARBA" id="ARBA00023014"/>
    </source>
</evidence>
<feature type="compositionally biased region" description="Basic and acidic residues" evidence="12">
    <location>
        <begin position="460"/>
        <end position="479"/>
    </location>
</feature>
<keyword evidence="9 11" id="KW-0149">Chlorophyll biosynthesis</keyword>
<dbReference type="EC" id="1.3.7.7" evidence="11"/>
<evidence type="ECO:0000256" key="2">
    <source>
        <dbReference type="ARBA" id="ARBA00022531"/>
    </source>
</evidence>
<dbReference type="InterPro" id="IPR013580">
    <property type="entry name" value="LI-POR_suB-like_C"/>
</dbReference>
<evidence type="ECO:0000256" key="10">
    <source>
        <dbReference type="ARBA" id="ARBA00023181"/>
    </source>
</evidence>
<dbReference type="GO" id="GO:0051539">
    <property type="term" value="F:4 iron, 4 sulfur cluster binding"/>
    <property type="evidence" value="ECO:0007669"/>
    <property type="project" value="UniProtKB-UniRule"/>
</dbReference>
<feature type="compositionally biased region" description="Polar residues" evidence="12">
    <location>
        <begin position="450"/>
        <end position="459"/>
    </location>
</feature>
<keyword evidence="1 11" id="KW-0004">4Fe-4S</keyword>
<evidence type="ECO:0000259" key="13">
    <source>
        <dbReference type="Pfam" id="PF00148"/>
    </source>
</evidence>
<dbReference type="SUPFAM" id="SSF53807">
    <property type="entry name" value="Helical backbone' metal receptor"/>
    <property type="match status" value="1"/>
</dbReference>
<evidence type="ECO:0000256" key="3">
    <source>
        <dbReference type="ARBA" id="ARBA00022723"/>
    </source>
</evidence>
<keyword evidence="4 11" id="KW-0547">Nucleotide-binding</keyword>
<comment type="subunit">
    <text evidence="11">Protochlorophyllide reductase is composed of three subunits; BchL, BchN and BchB. Forms a heterotetramer of two BchB and two BchN subunits.</text>
</comment>
<dbReference type="InterPro" id="IPR042298">
    <property type="entry name" value="P-CP_red_C"/>
</dbReference>
<evidence type="ECO:0000313" key="15">
    <source>
        <dbReference type="EMBL" id="RFM23833.1"/>
    </source>
</evidence>
<feature type="active site" description="Proton donor" evidence="11">
    <location>
        <position position="291"/>
    </location>
</feature>
<keyword evidence="2 11" id="KW-0602">Photosynthesis</keyword>
<evidence type="ECO:0000313" key="16">
    <source>
        <dbReference type="EMBL" id="RFM25127.1"/>
    </source>
</evidence>
<dbReference type="HAMAP" id="MF_00353">
    <property type="entry name" value="ChlB_BchB"/>
    <property type="match status" value="1"/>
</dbReference>
<feature type="binding site" evidence="11">
    <location>
        <begin position="427"/>
        <end position="428"/>
    </location>
    <ligand>
        <name>substrate</name>
    </ligand>
</feature>
<dbReference type="NCBIfam" id="TIGR01278">
    <property type="entry name" value="DPOR_BchB"/>
    <property type="match status" value="1"/>
</dbReference>
<dbReference type="Gene3D" id="1.20.89.20">
    <property type="match status" value="1"/>
</dbReference>
<dbReference type="EMBL" id="PHFL01000057">
    <property type="protein sequence ID" value="RFM23833.1"/>
    <property type="molecule type" value="Genomic_DNA"/>
</dbReference>
<dbReference type="GO" id="GO:0019685">
    <property type="term" value="P:photosynthesis, dark reaction"/>
    <property type="evidence" value="ECO:0007669"/>
    <property type="project" value="InterPro"/>
</dbReference>
<dbReference type="GO" id="GO:0036070">
    <property type="term" value="P:light-independent bacteriochlorophyll biosynthetic process"/>
    <property type="evidence" value="ECO:0007669"/>
    <property type="project" value="UniProtKB-UniRule"/>
</dbReference>
<comment type="cofactor">
    <cofactor evidence="11">
        <name>[4Fe-4S] cluster</name>
        <dbReference type="ChEBI" id="CHEBI:49883"/>
    </cofactor>
    <text evidence="11">Binds 1 [4Fe-4S] cluster per heterodimer. The cluster is bound at the heterodimer interface by residues from both subunits.</text>
</comment>
<evidence type="ECO:0000313" key="17">
    <source>
        <dbReference type="Proteomes" id="UP000266389"/>
    </source>
</evidence>
<dbReference type="GO" id="GO:0016730">
    <property type="term" value="F:oxidoreductase activity, acting on iron-sulfur proteins as donors"/>
    <property type="evidence" value="ECO:0007669"/>
    <property type="project" value="InterPro"/>
</dbReference>
<dbReference type="InterPro" id="IPR050152">
    <property type="entry name" value="ChlB/BchB/BchZ"/>
</dbReference>
<comment type="caution">
    <text evidence="15">The sequence shown here is derived from an EMBL/GenBank/DDBJ whole genome shotgun (WGS) entry which is preliminary data.</text>
</comment>
<dbReference type="PANTHER" id="PTHR33712:SF7">
    <property type="entry name" value="LIGHT-INDEPENDENT PROTOCHLOROPHYLLIDE REDUCTASE SUBUNIT B"/>
    <property type="match status" value="1"/>
</dbReference>
<reference evidence="15 17" key="1">
    <citation type="journal article" date="2011" name="ISME J.">
        <title>Community ecology of hot spring cyanobacterial mats: predominant populations and their functional potential.</title>
        <authorList>
            <person name="Klatt C.G."/>
            <person name="Wood J.M."/>
            <person name="Rusch D.B."/>
            <person name="Bateson M.M."/>
            <person name="Hamamura N."/>
            <person name="Heidelberg J.F."/>
            <person name="Grossman A.R."/>
            <person name="Bhaya D."/>
            <person name="Cohan F.M."/>
            <person name="Kuhl M."/>
            <person name="Bryant D.A."/>
            <person name="Ward D.M."/>
        </authorList>
    </citation>
    <scope>NUCLEOTIDE SEQUENCE [LARGE SCALE GENOMIC DNA]</scope>
    <source>
        <strain evidence="15">OS</strain>
    </source>
</reference>
<dbReference type="Proteomes" id="UP000266389">
    <property type="component" value="Unassembled WGS sequence"/>
</dbReference>
<evidence type="ECO:0000256" key="6">
    <source>
        <dbReference type="ARBA" id="ARBA00023002"/>
    </source>
</evidence>
<dbReference type="AlphaFoldDB" id="A0A395LZ72"/>
<name>A0A395LZ72_9BACT</name>
<accession>A0A395LZ72</accession>
<feature type="binding site" evidence="11">
    <location>
        <position position="36"/>
    </location>
    <ligand>
        <name>[4Fe-4S] cluster</name>
        <dbReference type="ChEBI" id="CHEBI:49883"/>
        <note>ligand shared with heterodimeric partner</note>
    </ligand>
</feature>
<keyword evidence="7 11" id="KW-0408">Iron</keyword>
<evidence type="ECO:0000256" key="7">
    <source>
        <dbReference type="ARBA" id="ARBA00023004"/>
    </source>
</evidence>
<evidence type="ECO:0000256" key="11">
    <source>
        <dbReference type="HAMAP-Rule" id="MF_00353"/>
    </source>
</evidence>
<dbReference type="InterPro" id="IPR000510">
    <property type="entry name" value="Nase/OxRdtase_comp1"/>
</dbReference>
<comment type="catalytic activity">
    <reaction evidence="11">
        <text>chlorophyllide a + oxidized 2[4Fe-4S]-[ferredoxin] + 2 ADP + 2 phosphate = protochlorophyllide a + reduced 2[4Fe-4S]-[ferredoxin] + 2 ATP + 2 H2O</text>
        <dbReference type="Rhea" id="RHEA:28202"/>
        <dbReference type="Rhea" id="RHEA-COMP:10002"/>
        <dbReference type="Rhea" id="RHEA-COMP:10004"/>
        <dbReference type="ChEBI" id="CHEBI:15377"/>
        <dbReference type="ChEBI" id="CHEBI:30616"/>
        <dbReference type="ChEBI" id="CHEBI:33722"/>
        <dbReference type="ChEBI" id="CHEBI:33723"/>
        <dbReference type="ChEBI" id="CHEBI:43474"/>
        <dbReference type="ChEBI" id="CHEBI:83348"/>
        <dbReference type="ChEBI" id="CHEBI:83350"/>
        <dbReference type="ChEBI" id="CHEBI:456216"/>
        <dbReference type="EC" id="1.3.7.7"/>
    </reaction>
</comment>
<keyword evidence="10 11" id="KW-0077">Bacteriochlorophyll biosynthesis</keyword>
<keyword evidence="5 11" id="KW-0067">ATP-binding</keyword>
<evidence type="ECO:0000259" key="14">
    <source>
        <dbReference type="Pfam" id="PF08369"/>
    </source>
</evidence>
<dbReference type="PANTHER" id="PTHR33712">
    <property type="entry name" value="LIGHT-INDEPENDENT PROTOCHLOROPHYLLIDE REDUCTASE SUBUNIT B"/>
    <property type="match status" value="1"/>
</dbReference>